<evidence type="ECO:0000256" key="1">
    <source>
        <dbReference type="ARBA" id="ARBA00009437"/>
    </source>
</evidence>
<dbReference type="PRINTS" id="PR00039">
    <property type="entry name" value="HTHLYSR"/>
</dbReference>
<dbReference type="InterPro" id="IPR000847">
    <property type="entry name" value="LysR_HTH_N"/>
</dbReference>
<dbReference type="Pfam" id="PF03466">
    <property type="entry name" value="LysR_substrate"/>
    <property type="match status" value="1"/>
</dbReference>
<feature type="domain" description="HTH lysR-type" evidence="5">
    <location>
        <begin position="1"/>
        <end position="58"/>
    </location>
</feature>
<keyword evidence="2" id="KW-0805">Transcription regulation</keyword>
<name>A0AAX4HJX9_9BACT</name>
<dbReference type="SUPFAM" id="SSF46785">
    <property type="entry name" value="Winged helix' DNA-binding domain"/>
    <property type="match status" value="1"/>
</dbReference>
<dbReference type="EMBL" id="CP139487">
    <property type="protein sequence ID" value="WPU63561.1"/>
    <property type="molecule type" value="Genomic_DNA"/>
</dbReference>
<dbReference type="CDD" id="cd05466">
    <property type="entry name" value="PBP2_LTTR_substrate"/>
    <property type="match status" value="1"/>
</dbReference>
<proteinExistence type="inferred from homology"/>
<sequence>MDIDRIRYFNVFAETGSLVRASEVLHISQPALSKALKQLESELGMKLIEPEGRGLKLTASGLALRAETKGLLTQWLQVGEKVRRKEIAEPTRIGTFEVFSTYFLKHLANTVDFKNLELFELRPGKMEDALLKNEIDIGITYLPIPKAGLDLTEVTKVKMAVYGRKELLNKSLNELPFVVPLDPVEGAPTKVTGLDGWPDHKIPRKISYRVTLMESALELCRRGHAVAYLPSFVVDAHNEMLLAEYRLHEIQSPIPVKDRLQPVYLVHKTNNEDSKLHRQIAKALRAI</sequence>
<dbReference type="PANTHER" id="PTHR30346">
    <property type="entry name" value="TRANSCRIPTIONAL DUAL REGULATOR HCAR-RELATED"/>
    <property type="match status" value="1"/>
</dbReference>
<dbReference type="Gene3D" id="1.10.10.10">
    <property type="entry name" value="Winged helix-like DNA-binding domain superfamily/Winged helix DNA-binding domain"/>
    <property type="match status" value="1"/>
</dbReference>
<dbReference type="Proteomes" id="UP001324634">
    <property type="component" value="Chromosome"/>
</dbReference>
<dbReference type="InterPro" id="IPR036390">
    <property type="entry name" value="WH_DNA-bd_sf"/>
</dbReference>
<dbReference type="InterPro" id="IPR036388">
    <property type="entry name" value="WH-like_DNA-bd_sf"/>
</dbReference>
<keyword evidence="4" id="KW-0804">Transcription</keyword>
<gene>
    <name evidence="6" type="ORF">SOO65_12765</name>
</gene>
<keyword evidence="3" id="KW-0238">DNA-binding</keyword>
<dbReference type="SUPFAM" id="SSF53850">
    <property type="entry name" value="Periplasmic binding protein-like II"/>
    <property type="match status" value="1"/>
</dbReference>
<dbReference type="Gene3D" id="3.40.190.290">
    <property type="match status" value="1"/>
</dbReference>
<evidence type="ECO:0000256" key="3">
    <source>
        <dbReference type="ARBA" id="ARBA00023125"/>
    </source>
</evidence>
<evidence type="ECO:0000256" key="2">
    <source>
        <dbReference type="ARBA" id="ARBA00023015"/>
    </source>
</evidence>
<dbReference type="KEGG" id="psti:SOO65_12765"/>
<comment type="similarity">
    <text evidence="1">Belongs to the LysR transcriptional regulatory family.</text>
</comment>
<dbReference type="RefSeq" id="WP_321390479.1">
    <property type="nucleotide sequence ID" value="NZ_CP139487.1"/>
</dbReference>
<dbReference type="Pfam" id="PF00126">
    <property type="entry name" value="HTH_1"/>
    <property type="match status" value="1"/>
</dbReference>
<dbReference type="PROSITE" id="PS50931">
    <property type="entry name" value="HTH_LYSR"/>
    <property type="match status" value="1"/>
</dbReference>
<accession>A0AAX4HJX9</accession>
<evidence type="ECO:0000256" key="4">
    <source>
        <dbReference type="ARBA" id="ARBA00023163"/>
    </source>
</evidence>
<protein>
    <submittedName>
        <fullName evidence="6">LysR family transcriptional regulator</fullName>
    </submittedName>
</protein>
<dbReference type="AlphaFoldDB" id="A0AAX4HJX9"/>
<evidence type="ECO:0000313" key="7">
    <source>
        <dbReference type="Proteomes" id="UP001324634"/>
    </source>
</evidence>
<dbReference type="InterPro" id="IPR005119">
    <property type="entry name" value="LysR_subst-bd"/>
</dbReference>
<dbReference type="GO" id="GO:0003677">
    <property type="term" value="F:DNA binding"/>
    <property type="evidence" value="ECO:0007669"/>
    <property type="project" value="UniProtKB-KW"/>
</dbReference>
<dbReference type="GO" id="GO:0032993">
    <property type="term" value="C:protein-DNA complex"/>
    <property type="evidence" value="ECO:0007669"/>
    <property type="project" value="TreeGrafter"/>
</dbReference>
<dbReference type="PANTHER" id="PTHR30346:SF28">
    <property type="entry name" value="HTH-TYPE TRANSCRIPTIONAL REGULATOR CYNR"/>
    <property type="match status" value="1"/>
</dbReference>
<organism evidence="6 7">
    <name type="scientific">Peredibacter starrii</name>
    <dbReference type="NCBI Taxonomy" id="28202"/>
    <lineage>
        <taxon>Bacteria</taxon>
        <taxon>Pseudomonadati</taxon>
        <taxon>Bdellovibrionota</taxon>
        <taxon>Bacteriovoracia</taxon>
        <taxon>Bacteriovoracales</taxon>
        <taxon>Bacteriovoracaceae</taxon>
        <taxon>Peredibacter</taxon>
    </lineage>
</organism>
<keyword evidence="7" id="KW-1185">Reference proteome</keyword>
<evidence type="ECO:0000313" key="6">
    <source>
        <dbReference type="EMBL" id="WPU63561.1"/>
    </source>
</evidence>
<evidence type="ECO:0000259" key="5">
    <source>
        <dbReference type="PROSITE" id="PS50931"/>
    </source>
</evidence>
<reference evidence="6 7" key="1">
    <citation type="submission" date="2023-11" db="EMBL/GenBank/DDBJ databases">
        <title>Peredibacter starrii A3.12.</title>
        <authorList>
            <person name="Mitchell R.J."/>
        </authorList>
    </citation>
    <scope>NUCLEOTIDE SEQUENCE [LARGE SCALE GENOMIC DNA]</scope>
    <source>
        <strain evidence="6 7">A3.12</strain>
    </source>
</reference>
<dbReference type="GO" id="GO:0003700">
    <property type="term" value="F:DNA-binding transcription factor activity"/>
    <property type="evidence" value="ECO:0007669"/>
    <property type="project" value="InterPro"/>
</dbReference>